<dbReference type="EnsemblMetazoa" id="Aqu2.1.28118_001">
    <property type="protein sequence ID" value="Aqu2.1.28118_001"/>
    <property type="gene ID" value="Aqu2.1.28118"/>
</dbReference>
<sequence length="53" mass="6098">MNGLIQRVNGNARKTPNHALTYDEILWVLVFIRNYAEVHSISLAGRIPGMKRY</sequence>
<evidence type="ECO:0000313" key="1">
    <source>
        <dbReference type="EnsemblMetazoa" id="Aqu2.1.28118_001"/>
    </source>
</evidence>
<dbReference type="InParanoid" id="A0A1X7UK46"/>
<name>A0A1X7UK46_AMPQE</name>
<dbReference type="AlphaFoldDB" id="A0A1X7UK46"/>
<accession>A0A1X7UK46</accession>
<organism evidence="1">
    <name type="scientific">Amphimedon queenslandica</name>
    <name type="common">Sponge</name>
    <dbReference type="NCBI Taxonomy" id="400682"/>
    <lineage>
        <taxon>Eukaryota</taxon>
        <taxon>Metazoa</taxon>
        <taxon>Porifera</taxon>
        <taxon>Demospongiae</taxon>
        <taxon>Heteroscleromorpha</taxon>
        <taxon>Haplosclerida</taxon>
        <taxon>Niphatidae</taxon>
        <taxon>Amphimedon</taxon>
    </lineage>
</organism>
<reference evidence="1" key="1">
    <citation type="submission" date="2017-05" db="UniProtKB">
        <authorList>
            <consortium name="EnsemblMetazoa"/>
        </authorList>
    </citation>
    <scope>IDENTIFICATION</scope>
</reference>
<proteinExistence type="predicted"/>
<protein>
    <submittedName>
        <fullName evidence="1">Uncharacterized protein</fullName>
    </submittedName>
</protein>